<sequence>MGGQLSLVVPPFPPDRNAAPAPRVPAPGAPARGTAGTSLPDQPAPIPDAARPDGLPTARARALVSGRGPQDRHHPQRRSHGRPQRQSRDLAVTAFADPAARLLDRIRRTGLRALLP</sequence>
<feature type="compositionally biased region" description="Basic residues" evidence="1">
    <location>
        <begin position="74"/>
        <end position="85"/>
    </location>
</feature>
<evidence type="ECO:0000313" key="3">
    <source>
        <dbReference type="Proteomes" id="UP001431429"/>
    </source>
</evidence>
<evidence type="ECO:0000256" key="1">
    <source>
        <dbReference type="SAM" id="MobiDB-lite"/>
    </source>
</evidence>
<reference evidence="2" key="1">
    <citation type="submission" date="2022-06" db="EMBL/GenBank/DDBJ databases">
        <title>Genome public.</title>
        <authorList>
            <person name="Sun Q."/>
        </authorList>
    </citation>
    <scope>NUCLEOTIDE SEQUENCE</scope>
    <source>
        <strain evidence="2">CWNU-1</strain>
    </source>
</reference>
<comment type="caution">
    <text evidence="2">The sequence shown here is derived from an EMBL/GenBank/DDBJ whole genome shotgun (WGS) entry which is preliminary data.</text>
</comment>
<protein>
    <submittedName>
        <fullName evidence="2">Uncharacterized protein</fullName>
    </submittedName>
</protein>
<feature type="region of interest" description="Disordered" evidence="1">
    <location>
        <begin position="1"/>
        <end position="91"/>
    </location>
</feature>
<keyword evidence="3" id="KW-1185">Reference proteome</keyword>
<dbReference type="RefSeq" id="WP_250924440.1">
    <property type="nucleotide sequence ID" value="NZ_JAMQAW010000100.1"/>
</dbReference>
<accession>A0ABT0V030</accession>
<name>A0ABT0V030_9ACTN</name>
<evidence type="ECO:0000313" key="2">
    <source>
        <dbReference type="EMBL" id="MCM2394159.1"/>
    </source>
</evidence>
<dbReference type="Proteomes" id="UP001431429">
    <property type="component" value="Unassembled WGS sequence"/>
</dbReference>
<proteinExistence type="predicted"/>
<gene>
    <name evidence="2" type="ORF">NBG84_38820</name>
</gene>
<organism evidence="2 3">
    <name type="scientific">Streptomyces albipurpureus</name>
    <dbReference type="NCBI Taxonomy" id="2897419"/>
    <lineage>
        <taxon>Bacteria</taxon>
        <taxon>Bacillati</taxon>
        <taxon>Actinomycetota</taxon>
        <taxon>Actinomycetes</taxon>
        <taxon>Kitasatosporales</taxon>
        <taxon>Streptomycetaceae</taxon>
        <taxon>Streptomyces</taxon>
    </lineage>
</organism>
<dbReference type="EMBL" id="JAMQAW010000100">
    <property type="protein sequence ID" value="MCM2394159.1"/>
    <property type="molecule type" value="Genomic_DNA"/>
</dbReference>